<dbReference type="PROSITE" id="PS50893">
    <property type="entry name" value="ABC_TRANSPORTER_2"/>
    <property type="match status" value="1"/>
</dbReference>
<dbReference type="GO" id="GO:0015439">
    <property type="term" value="F:ABC-type heme transporter activity"/>
    <property type="evidence" value="ECO:0007669"/>
    <property type="project" value="TreeGrafter"/>
</dbReference>
<evidence type="ECO:0000259" key="2">
    <source>
        <dbReference type="PROSITE" id="PS50893"/>
    </source>
</evidence>
<dbReference type="GO" id="GO:0020037">
    <property type="term" value="F:heme binding"/>
    <property type="evidence" value="ECO:0007669"/>
    <property type="project" value="TreeGrafter"/>
</dbReference>
<evidence type="ECO:0000313" key="4">
    <source>
        <dbReference type="WBParaSite" id="snap_masked-unitig_19613-processed-gene-0.0-mRNA-1"/>
    </source>
</evidence>
<dbReference type="PROSITE" id="PS00211">
    <property type="entry name" value="ABC_TRANSPORTER_1"/>
    <property type="match status" value="1"/>
</dbReference>
<evidence type="ECO:0000313" key="3">
    <source>
        <dbReference type="Proteomes" id="UP000095280"/>
    </source>
</evidence>
<evidence type="ECO:0000256" key="1">
    <source>
        <dbReference type="SAM" id="MobiDB-lite"/>
    </source>
</evidence>
<dbReference type="InterPro" id="IPR017871">
    <property type="entry name" value="ABC_transporter-like_CS"/>
</dbReference>
<feature type="compositionally biased region" description="Basic and acidic residues" evidence="1">
    <location>
        <begin position="125"/>
        <end position="144"/>
    </location>
</feature>
<accession>A0A1I8JLH6</accession>
<proteinExistence type="predicted"/>
<dbReference type="InterPro" id="IPR003439">
    <property type="entry name" value="ABC_transporter-like_ATP-bd"/>
</dbReference>
<feature type="region of interest" description="Disordered" evidence="1">
    <location>
        <begin position="112"/>
        <end position="146"/>
    </location>
</feature>
<dbReference type="Gene3D" id="3.40.50.300">
    <property type="entry name" value="P-loop containing nucleotide triphosphate hydrolases"/>
    <property type="match status" value="2"/>
</dbReference>
<dbReference type="GO" id="GO:0005774">
    <property type="term" value="C:vacuolar membrane"/>
    <property type="evidence" value="ECO:0007669"/>
    <property type="project" value="TreeGrafter"/>
</dbReference>
<dbReference type="PANTHER" id="PTHR24221">
    <property type="entry name" value="ATP-BINDING CASSETTE SUB-FAMILY B"/>
    <property type="match status" value="1"/>
</dbReference>
<dbReference type="InterPro" id="IPR039421">
    <property type="entry name" value="Type_1_exporter"/>
</dbReference>
<dbReference type="Proteomes" id="UP000095280">
    <property type="component" value="Unplaced"/>
</dbReference>
<dbReference type="PANTHER" id="PTHR24221:SF654">
    <property type="entry name" value="ATP-BINDING CASSETTE SUB-FAMILY B MEMBER 6"/>
    <property type="match status" value="1"/>
</dbReference>
<dbReference type="SUPFAM" id="SSF52540">
    <property type="entry name" value="P-loop containing nucleoside triphosphate hydrolases"/>
    <property type="match status" value="1"/>
</dbReference>
<dbReference type="Pfam" id="PF00005">
    <property type="entry name" value="ABC_tran"/>
    <property type="match status" value="1"/>
</dbReference>
<reference evidence="4" key="1">
    <citation type="submission" date="2016-11" db="UniProtKB">
        <authorList>
            <consortium name="WormBaseParasite"/>
        </authorList>
    </citation>
    <scope>IDENTIFICATION</scope>
</reference>
<sequence>VSADPAQPTRGRHSSSLAQRIGGHSTFSLLKSEPPPDPNCRSVGHLSQKTGEVLRISRSAPNILFNIAPTLFDISIGIVYLTSWFNTPGSGIMVFRTPWPCSCTCPLSSPNGAQSSAPNEPLDNEAERSRGGRLHQQSDAESVKQRAKLHYQHRLQQAGPCYAPYYIVQRANGNPEVPRRLQLATMYCSAYSRPNITCSAKLPITQTAVDLNLGEATVEFRDVSFHYEPAKPVLKSVTFTVEPGQTVALVGPALANRQSFACCSDSTMCNPARSLIDGKDIRRVTQNSLRQAIGVVPQDTALFNADIRYNIRYGRPDASDAEVVEQAATLADIHSRILSFPSGYDTVVGERGLKLSGGEKQRVAIARTLLKGPRIVLLDEATSALDTATRGNIQASLDRVCSGRTTLLAADVILVLHDGEIVERAARTMLWCSLAVSMLACGVQQKLESDELAKENETAE</sequence>
<dbReference type="GO" id="GO:0005524">
    <property type="term" value="F:ATP binding"/>
    <property type="evidence" value="ECO:0007669"/>
    <property type="project" value="InterPro"/>
</dbReference>
<organism evidence="3 4">
    <name type="scientific">Macrostomum lignano</name>
    <dbReference type="NCBI Taxonomy" id="282301"/>
    <lineage>
        <taxon>Eukaryota</taxon>
        <taxon>Metazoa</taxon>
        <taxon>Spiralia</taxon>
        <taxon>Lophotrochozoa</taxon>
        <taxon>Platyhelminthes</taxon>
        <taxon>Rhabditophora</taxon>
        <taxon>Macrostomorpha</taxon>
        <taxon>Macrostomida</taxon>
        <taxon>Macrostomidae</taxon>
        <taxon>Macrostomum</taxon>
    </lineage>
</organism>
<name>A0A1I8JLH6_9PLAT</name>
<dbReference type="InterPro" id="IPR027417">
    <property type="entry name" value="P-loop_NTPase"/>
</dbReference>
<dbReference type="GO" id="GO:0016887">
    <property type="term" value="F:ATP hydrolysis activity"/>
    <property type="evidence" value="ECO:0007669"/>
    <property type="project" value="InterPro"/>
</dbReference>
<protein>
    <submittedName>
        <fullName evidence="4">ABC transporter domain-containing protein</fullName>
    </submittedName>
</protein>
<dbReference type="AlphaFoldDB" id="A0A1I8JLH6"/>
<feature type="domain" description="ABC transporter" evidence="2">
    <location>
        <begin position="218"/>
        <end position="443"/>
    </location>
</feature>
<keyword evidence="3" id="KW-1185">Reference proteome</keyword>
<dbReference type="WBParaSite" id="snap_masked-unitig_19613-processed-gene-0.0-mRNA-1">
    <property type="protein sequence ID" value="snap_masked-unitig_19613-processed-gene-0.0-mRNA-1"/>
    <property type="gene ID" value="snap_masked-unitig_19613-processed-gene-0.0"/>
</dbReference>